<proteinExistence type="predicted"/>
<sequence length="38" mass="4371">MKKSDEIFARIVDKVLLTILSFNYKVIQPHAPLNNVSQ</sequence>
<evidence type="ECO:0000313" key="1">
    <source>
        <dbReference type="EMBL" id="DAF47987.1"/>
    </source>
</evidence>
<accession>A0A8S5SAY8</accession>
<name>A0A8S5SAY8_9CAUD</name>
<dbReference type="EMBL" id="BK032562">
    <property type="protein sequence ID" value="DAF47987.1"/>
    <property type="molecule type" value="Genomic_DNA"/>
</dbReference>
<reference evidence="1" key="1">
    <citation type="journal article" date="2021" name="Proc. Natl. Acad. Sci. U.S.A.">
        <title>A Catalog of Tens of Thousands of Viruses from Human Metagenomes Reveals Hidden Associations with Chronic Diseases.</title>
        <authorList>
            <person name="Tisza M.J."/>
            <person name="Buck C.B."/>
        </authorList>
    </citation>
    <scope>NUCLEOTIDE SEQUENCE</scope>
    <source>
        <strain evidence="1">CtgaY24</strain>
    </source>
</reference>
<organism evidence="1">
    <name type="scientific">Siphoviridae sp. ctgaY24</name>
    <dbReference type="NCBI Taxonomy" id="2827911"/>
    <lineage>
        <taxon>Viruses</taxon>
        <taxon>Duplodnaviria</taxon>
        <taxon>Heunggongvirae</taxon>
        <taxon>Uroviricota</taxon>
        <taxon>Caudoviricetes</taxon>
    </lineage>
</organism>
<protein>
    <submittedName>
        <fullName evidence="1">Uncharacterized protein</fullName>
    </submittedName>
</protein>